<accession>A0A1G4TXB4</accession>
<evidence type="ECO:0000256" key="4">
    <source>
        <dbReference type="ARBA" id="ARBA00022475"/>
    </source>
</evidence>
<name>A0A1G4TXB4_9HYPH</name>
<evidence type="ECO:0000313" key="13">
    <source>
        <dbReference type="Proteomes" id="UP000199542"/>
    </source>
</evidence>
<feature type="domain" description="ABC transporter" evidence="11">
    <location>
        <begin position="26"/>
        <end position="284"/>
    </location>
</feature>
<evidence type="ECO:0000256" key="8">
    <source>
        <dbReference type="ARBA" id="ARBA00022967"/>
    </source>
</evidence>
<reference evidence="12 13" key="1">
    <citation type="submission" date="2016-10" db="EMBL/GenBank/DDBJ databases">
        <authorList>
            <person name="de Groot N.N."/>
        </authorList>
    </citation>
    <scope>NUCLEOTIDE SEQUENCE [LARGE SCALE GENOMIC DNA]</scope>
    <source>
        <strain evidence="12 13">CGMCC 1.3401</strain>
    </source>
</reference>
<evidence type="ECO:0000256" key="5">
    <source>
        <dbReference type="ARBA" id="ARBA00022519"/>
    </source>
</evidence>
<dbReference type="GO" id="GO:0016887">
    <property type="term" value="F:ATP hydrolysis activity"/>
    <property type="evidence" value="ECO:0007669"/>
    <property type="project" value="InterPro"/>
</dbReference>
<dbReference type="InterPro" id="IPR013563">
    <property type="entry name" value="Oligopep_ABC_C"/>
</dbReference>
<dbReference type="InterPro" id="IPR027417">
    <property type="entry name" value="P-loop_NTPase"/>
</dbReference>
<dbReference type="InterPro" id="IPR003439">
    <property type="entry name" value="ABC_transporter-like_ATP-bd"/>
</dbReference>
<evidence type="ECO:0000256" key="7">
    <source>
        <dbReference type="ARBA" id="ARBA00022840"/>
    </source>
</evidence>
<keyword evidence="8" id="KW-1278">Translocase</keyword>
<dbReference type="NCBIfam" id="TIGR01727">
    <property type="entry name" value="oligo_HPY"/>
    <property type="match status" value="1"/>
</dbReference>
<dbReference type="Pfam" id="PF08352">
    <property type="entry name" value="oligo_HPY"/>
    <property type="match status" value="1"/>
</dbReference>
<evidence type="ECO:0000256" key="3">
    <source>
        <dbReference type="ARBA" id="ARBA00022448"/>
    </source>
</evidence>
<dbReference type="EMBL" id="FMTM01000014">
    <property type="protein sequence ID" value="SCW86056.1"/>
    <property type="molecule type" value="Genomic_DNA"/>
</dbReference>
<dbReference type="Proteomes" id="UP000199542">
    <property type="component" value="Unassembled WGS sequence"/>
</dbReference>
<evidence type="ECO:0000313" key="12">
    <source>
        <dbReference type="EMBL" id="SCW86056.1"/>
    </source>
</evidence>
<evidence type="ECO:0000256" key="6">
    <source>
        <dbReference type="ARBA" id="ARBA00022741"/>
    </source>
</evidence>
<organism evidence="12 13">
    <name type="scientific">Rhizobium mongolense subsp. loessense</name>
    <dbReference type="NCBI Taxonomy" id="158890"/>
    <lineage>
        <taxon>Bacteria</taxon>
        <taxon>Pseudomonadati</taxon>
        <taxon>Pseudomonadota</taxon>
        <taxon>Alphaproteobacteria</taxon>
        <taxon>Hyphomicrobiales</taxon>
        <taxon>Rhizobiaceae</taxon>
        <taxon>Rhizobium/Agrobacterium group</taxon>
        <taxon>Rhizobium</taxon>
    </lineage>
</organism>
<dbReference type="Pfam" id="PF00005">
    <property type="entry name" value="ABC_tran"/>
    <property type="match status" value="1"/>
</dbReference>
<gene>
    <name evidence="12" type="ORF">SAMN02927900_05776</name>
</gene>
<keyword evidence="5" id="KW-0997">Cell inner membrane</keyword>
<proteinExistence type="inferred from homology"/>
<keyword evidence="3" id="KW-0813">Transport</keyword>
<evidence type="ECO:0000256" key="9">
    <source>
        <dbReference type="ARBA" id="ARBA00023136"/>
    </source>
</evidence>
<dbReference type="GO" id="GO:0015833">
    <property type="term" value="P:peptide transport"/>
    <property type="evidence" value="ECO:0007669"/>
    <property type="project" value="InterPro"/>
</dbReference>
<keyword evidence="9" id="KW-0472">Membrane</keyword>
<sequence>MLQIPMSTKPMPAKEPDRSGAPDLLIEVDNLHTHFFGNAGLVRAVDGVSFSIPRGRTVCVVGESGSGKSITGRSILNQVPRGGRVVSGAIRYRPDAGMPPVDIVALDPRGKEMRAIRGAQIALISQEPMAALSPVHTIGNQMIEVIRLHLNMGRREAKEHAIETLALVGIPRPTERMESYAFQFSGGMRQRVCIALALSCRPKLLIADEPTTALDVTTQANILDLLSTLQADFNLSVLFVTHDLGVVSEIADEVVVMYLGKVVEAGDVDTIFHAPAHPYTRALLQSVPRMHAGGTKRLPTIEGMVPSPFDRPEGCGFHPRCGMAVAGLCDRKHPEPVTISEGHVASCLLHGEKR</sequence>
<dbReference type="GO" id="GO:0005886">
    <property type="term" value="C:plasma membrane"/>
    <property type="evidence" value="ECO:0007669"/>
    <property type="project" value="UniProtKB-SubCell"/>
</dbReference>
<evidence type="ECO:0000256" key="10">
    <source>
        <dbReference type="SAM" id="MobiDB-lite"/>
    </source>
</evidence>
<dbReference type="PANTHER" id="PTHR43297">
    <property type="entry name" value="OLIGOPEPTIDE TRANSPORT ATP-BINDING PROTEIN APPD"/>
    <property type="match status" value="1"/>
</dbReference>
<dbReference type="GO" id="GO:0055085">
    <property type="term" value="P:transmembrane transport"/>
    <property type="evidence" value="ECO:0007669"/>
    <property type="project" value="UniProtKB-ARBA"/>
</dbReference>
<dbReference type="SUPFAM" id="SSF52540">
    <property type="entry name" value="P-loop containing nucleoside triphosphate hydrolases"/>
    <property type="match status" value="1"/>
</dbReference>
<keyword evidence="6" id="KW-0547">Nucleotide-binding</keyword>
<comment type="similarity">
    <text evidence="2">Belongs to the ABC transporter superfamily.</text>
</comment>
<protein>
    <submittedName>
        <fullName evidence="12">Peptide/nickel transport system ATP-binding protein</fullName>
    </submittedName>
</protein>
<dbReference type="CDD" id="cd03257">
    <property type="entry name" value="ABC_NikE_OppD_transporters"/>
    <property type="match status" value="1"/>
</dbReference>
<dbReference type="PROSITE" id="PS00211">
    <property type="entry name" value="ABC_TRANSPORTER_1"/>
    <property type="match status" value="1"/>
</dbReference>
<dbReference type="PROSITE" id="PS50893">
    <property type="entry name" value="ABC_TRANSPORTER_2"/>
    <property type="match status" value="1"/>
</dbReference>
<keyword evidence="4" id="KW-1003">Cell membrane</keyword>
<dbReference type="InterPro" id="IPR050388">
    <property type="entry name" value="ABC_Ni/Peptide_Import"/>
</dbReference>
<dbReference type="Gene3D" id="3.40.50.300">
    <property type="entry name" value="P-loop containing nucleotide triphosphate hydrolases"/>
    <property type="match status" value="1"/>
</dbReference>
<evidence type="ECO:0000259" key="11">
    <source>
        <dbReference type="PROSITE" id="PS50893"/>
    </source>
</evidence>
<dbReference type="AlphaFoldDB" id="A0A1G4TXB4"/>
<evidence type="ECO:0000256" key="2">
    <source>
        <dbReference type="ARBA" id="ARBA00005417"/>
    </source>
</evidence>
<dbReference type="PANTHER" id="PTHR43297:SF14">
    <property type="entry name" value="ATPASE AAA-TYPE CORE DOMAIN-CONTAINING PROTEIN"/>
    <property type="match status" value="1"/>
</dbReference>
<dbReference type="InterPro" id="IPR003593">
    <property type="entry name" value="AAA+_ATPase"/>
</dbReference>
<dbReference type="FunFam" id="3.40.50.300:FF:000016">
    <property type="entry name" value="Oligopeptide ABC transporter ATP-binding component"/>
    <property type="match status" value="1"/>
</dbReference>
<keyword evidence="7 12" id="KW-0067">ATP-binding</keyword>
<comment type="subcellular location">
    <subcellularLocation>
        <location evidence="1">Cell inner membrane</location>
        <topology evidence="1">Peripheral membrane protein</topology>
    </subcellularLocation>
</comment>
<evidence type="ECO:0000256" key="1">
    <source>
        <dbReference type="ARBA" id="ARBA00004417"/>
    </source>
</evidence>
<dbReference type="SMART" id="SM00382">
    <property type="entry name" value="AAA"/>
    <property type="match status" value="1"/>
</dbReference>
<dbReference type="GO" id="GO:0005524">
    <property type="term" value="F:ATP binding"/>
    <property type="evidence" value="ECO:0007669"/>
    <property type="project" value="UniProtKB-KW"/>
</dbReference>
<dbReference type="InterPro" id="IPR017871">
    <property type="entry name" value="ABC_transporter-like_CS"/>
</dbReference>
<dbReference type="RefSeq" id="WP_092588211.1">
    <property type="nucleotide sequence ID" value="NZ_FMTM01000014.1"/>
</dbReference>
<feature type="region of interest" description="Disordered" evidence="10">
    <location>
        <begin position="1"/>
        <end position="20"/>
    </location>
</feature>